<reference evidence="2" key="1">
    <citation type="submission" date="2023-03" db="EMBL/GenBank/DDBJ databases">
        <title>Complete genome of Cladonia borealis.</title>
        <authorList>
            <person name="Park H."/>
        </authorList>
    </citation>
    <scope>NUCLEOTIDE SEQUENCE</scope>
    <source>
        <strain evidence="2">ANT050790</strain>
    </source>
</reference>
<evidence type="ECO:0000313" key="2">
    <source>
        <dbReference type="EMBL" id="KAK0516110.1"/>
    </source>
</evidence>
<feature type="region of interest" description="Disordered" evidence="1">
    <location>
        <begin position="1"/>
        <end position="79"/>
    </location>
</feature>
<sequence>MSSSLETDTRDRDTTHLLLDYPEQSSTLDALSPMDHDKGLPPAYTPSASHASDTPPPDQGYVAPPRMTAQRPRPDANRKKNPVPFAVNCCGHHDTYSHACIVTNCCGSSSQVTKACVGINMCASESLLEKACIGANMCGSRNELDKACLGVNICGSRSLLSKACLGIDLCGSWSALGKACCAIRCCAPEFEEAENMHGA</sequence>
<dbReference type="Proteomes" id="UP001166286">
    <property type="component" value="Unassembled WGS sequence"/>
</dbReference>
<evidence type="ECO:0000256" key="1">
    <source>
        <dbReference type="SAM" id="MobiDB-lite"/>
    </source>
</evidence>
<accession>A0AA39R983</accession>
<protein>
    <submittedName>
        <fullName evidence="2">Uncharacterized protein</fullName>
    </submittedName>
</protein>
<name>A0AA39R983_9LECA</name>
<dbReference type="AlphaFoldDB" id="A0AA39R983"/>
<organism evidence="2 3">
    <name type="scientific">Cladonia borealis</name>
    <dbReference type="NCBI Taxonomy" id="184061"/>
    <lineage>
        <taxon>Eukaryota</taxon>
        <taxon>Fungi</taxon>
        <taxon>Dikarya</taxon>
        <taxon>Ascomycota</taxon>
        <taxon>Pezizomycotina</taxon>
        <taxon>Lecanoromycetes</taxon>
        <taxon>OSLEUM clade</taxon>
        <taxon>Lecanoromycetidae</taxon>
        <taxon>Lecanorales</taxon>
        <taxon>Lecanorineae</taxon>
        <taxon>Cladoniaceae</taxon>
        <taxon>Cladonia</taxon>
    </lineage>
</organism>
<gene>
    <name evidence="2" type="ORF">JMJ35_002144</name>
</gene>
<keyword evidence="3" id="KW-1185">Reference proteome</keyword>
<comment type="caution">
    <text evidence="2">The sequence shown here is derived from an EMBL/GenBank/DDBJ whole genome shotgun (WGS) entry which is preliminary data.</text>
</comment>
<dbReference type="EMBL" id="JAFEKC020000003">
    <property type="protein sequence ID" value="KAK0516110.1"/>
    <property type="molecule type" value="Genomic_DNA"/>
</dbReference>
<proteinExistence type="predicted"/>
<evidence type="ECO:0000313" key="3">
    <source>
        <dbReference type="Proteomes" id="UP001166286"/>
    </source>
</evidence>